<accession>A0A845BIY1</accession>
<sequence length="318" mass="33057">MQRPEFALAIHGGAGTLTRSTMTPEQETEYRTTLHLAMVAGQACLASGQHALDAVCAAVAVMEDSPLFNAGRGAVFTHEGHNEMDAAVMVGQGRDAGAVCQITGIKNPVLAARAVMEKSNHVMLAGAGARAFAEDAGLETAPAEYFHTEARYQQLLAVRDSNAAVLDHDGAHKLAFADKKFGTVGAVALDRFGQLAAATSTGGLTNKRWGRIGDSPVIGAGTWADDKVAISGTGTGEVFLRACAAHEISARMRYLNEDAATAAAAVMAELGTMGGQGGLIVIDAQGHITLPFNTEGMYRGQLVAGGEIEVAIYRDSES</sequence>
<dbReference type="Pfam" id="PF01112">
    <property type="entry name" value="Asparaginase_2"/>
    <property type="match status" value="1"/>
</dbReference>
<comment type="caution">
    <text evidence="8">The sequence shown here is derived from an EMBL/GenBank/DDBJ whole genome shotgun (WGS) entry which is preliminary data.</text>
</comment>
<dbReference type="PANTHER" id="PTHR10188:SF6">
    <property type="entry name" value="N(4)-(BETA-N-ACETYLGLUCOSAMINYL)-L-ASPARAGINASE"/>
    <property type="match status" value="1"/>
</dbReference>
<keyword evidence="2" id="KW-0378">Hydrolase</keyword>
<dbReference type="RefSeq" id="WP_160795037.1">
    <property type="nucleotide sequence ID" value="NZ_WSSB01000003.1"/>
</dbReference>
<dbReference type="GO" id="GO:0016811">
    <property type="term" value="F:hydrolase activity, acting on carbon-nitrogen (but not peptide) bonds, in linear amides"/>
    <property type="evidence" value="ECO:0007669"/>
    <property type="project" value="UniProtKB-ARBA"/>
</dbReference>
<dbReference type="InterPro" id="IPR000246">
    <property type="entry name" value="Peptidase_T2"/>
</dbReference>
<feature type="binding site" evidence="6">
    <location>
        <begin position="233"/>
        <end position="236"/>
    </location>
    <ligand>
        <name>substrate</name>
    </ligand>
</feature>
<evidence type="ECO:0000313" key="8">
    <source>
        <dbReference type="EMBL" id="MXR36142.1"/>
    </source>
</evidence>
<name>A0A845BIY1_9NEIS</name>
<feature type="binding site" evidence="6">
    <location>
        <begin position="211"/>
        <end position="214"/>
    </location>
    <ligand>
        <name>substrate</name>
    </ligand>
</feature>
<dbReference type="SUPFAM" id="SSF56235">
    <property type="entry name" value="N-terminal nucleophile aminohydrolases (Ntn hydrolases)"/>
    <property type="match status" value="1"/>
</dbReference>
<dbReference type="CDD" id="cd04701">
    <property type="entry name" value="Asparaginase_2"/>
    <property type="match status" value="1"/>
</dbReference>
<keyword evidence="9" id="KW-1185">Reference proteome</keyword>
<evidence type="ECO:0000256" key="1">
    <source>
        <dbReference type="ARBA" id="ARBA00022670"/>
    </source>
</evidence>
<dbReference type="PANTHER" id="PTHR10188">
    <property type="entry name" value="L-ASPARAGINASE"/>
    <property type="match status" value="1"/>
</dbReference>
<protein>
    <recommendedName>
        <fullName evidence="4">Isoaspartyl peptidase</fullName>
    </recommendedName>
</protein>
<evidence type="ECO:0000313" key="9">
    <source>
        <dbReference type="Proteomes" id="UP000467214"/>
    </source>
</evidence>
<dbReference type="InterPro" id="IPR029055">
    <property type="entry name" value="Ntn_hydrolases_N"/>
</dbReference>
<keyword evidence="3" id="KW-0068">Autocatalytic cleavage</keyword>
<evidence type="ECO:0000256" key="7">
    <source>
        <dbReference type="PIRSR" id="PIRSR600246-3"/>
    </source>
</evidence>
<dbReference type="AlphaFoldDB" id="A0A845BIY1"/>
<dbReference type="EMBL" id="WSSB01000003">
    <property type="protein sequence ID" value="MXR36142.1"/>
    <property type="molecule type" value="Genomic_DNA"/>
</dbReference>
<organism evidence="8 9">
    <name type="scientific">Craterilacuibacter sinensis</name>
    <dbReference type="NCBI Taxonomy" id="2686017"/>
    <lineage>
        <taxon>Bacteria</taxon>
        <taxon>Pseudomonadati</taxon>
        <taxon>Pseudomonadota</taxon>
        <taxon>Betaproteobacteria</taxon>
        <taxon>Neisseriales</taxon>
        <taxon>Neisseriaceae</taxon>
        <taxon>Craterilacuibacter</taxon>
    </lineage>
</organism>
<dbReference type="Proteomes" id="UP000467214">
    <property type="component" value="Unassembled WGS sequence"/>
</dbReference>
<dbReference type="FunFam" id="3.60.20.30:FF:000001">
    <property type="entry name" value="Isoaspartyl peptidase/L-asparaginase"/>
    <property type="match status" value="1"/>
</dbReference>
<dbReference type="GO" id="GO:0006508">
    <property type="term" value="P:proteolysis"/>
    <property type="evidence" value="ECO:0007669"/>
    <property type="project" value="UniProtKB-KW"/>
</dbReference>
<evidence type="ECO:0000256" key="3">
    <source>
        <dbReference type="ARBA" id="ARBA00022813"/>
    </source>
</evidence>
<evidence type="ECO:0000256" key="6">
    <source>
        <dbReference type="PIRSR" id="PIRSR600246-2"/>
    </source>
</evidence>
<dbReference type="Gene3D" id="3.60.20.30">
    <property type="entry name" value="(Glycosyl)asparaginase"/>
    <property type="match status" value="1"/>
</dbReference>
<dbReference type="GO" id="GO:0008233">
    <property type="term" value="F:peptidase activity"/>
    <property type="evidence" value="ECO:0007669"/>
    <property type="project" value="UniProtKB-KW"/>
</dbReference>
<evidence type="ECO:0000256" key="2">
    <source>
        <dbReference type="ARBA" id="ARBA00022801"/>
    </source>
</evidence>
<proteinExistence type="predicted"/>
<feature type="site" description="Cleavage; by autolysis" evidence="7">
    <location>
        <begin position="182"/>
        <end position="183"/>
    </location>
</feature>
<evidence type="ECO:0000256" key="5">
    <source>
        <dbReference type="PIRSR" id="PIRSR600246-1"/>
    </source>
</evidence>
<feature type="active site" description="Nucleophile" evidence="5">
    <location>
        <position position="183"/>
    </location>
</feature>
<reference evidence="8 9" key="1">
    <citation type="submission" date="2019-12" db="EMBL/GenBank/DDBJ databases">
        <title>Neisseriaceae gen. nov. sp. Genome sequencing and assembly.</title>
        <authorList>
            <person name="Liu Z."/>
            <person name="Li A."/>
        </authorList>
    </citation>
    <scope>NUCLEOTIDE SEQUENCE [LARGE SCALE GENOMIC DNA]</scope>
    <source>
        <strain evidence="8 9">B2N2-7</strain>
    </source>
</reference>
<gene>
    <name evidence="8" type="ORF">GQF02_04020</name>
</gene>
<evidence type="ECO:0000256" key="4">
    <source>
        <dbReference type="ARBA" id="ARBA00069124"/>
    </source>
</evidence>
<keyword evidence="1" id="KW-0645">Protease</keyword>